<gene>
    <name evidence="2" type="ORF">D0Y96_05750</name>
</gene>
<evidence type="ECO:0000313" key="2">
    <source>
        <dbReference type="EMBL" id="RFU17633.1"/>
    </source>
</evidence>
<dbReference type="Proteomes" id="UP000264702">
    <property type="component" value="Unassembled WGS sequence"/>
</dbReference>
<name>A0A372IT79_9BACT</name>
<evidence type="ECO:0000256" key="1">
    <source>
        <dbReference type="SAM" id="MobiDB-lite"/>
    </source>
</evidence>
<sequence>MCHHHPNRLMRVYFLVSLLGLSLLMPVLSAQTLPAQSAQDLVRDVIYNGLHDTERDLAWEFYSHRITPGKDTLRDEIETPRGPLYRALEQDGKPLDADQQKKEDARLSELAESPSELARLRRDHDADDDRLRSLMKMMPDAFLYSYDGVPEGDRVRLAFRPNPAYSPNTYEARVAHELTGTMVVNLKQKRMISMRGALMAQVDFGFGLLGHVDKGGTFAVERVQVSPAHWKTSLIEVHVRGKILLFSSMSRDQKESRWGFHELPADVSFPQVKEILDRATIPADAETVADGH</sequence>
<accession>A0A372IT79</accession>
<evidence type="ECO:0000313" key="3">
    <source>
        <dbReference type="Proteomes" id="UP000264702"/>
    </source>
</evidence>
<organism evidence="2 3">
    <name type="scientific">Paracidobacterium acidisoli</name>
    <dbReference type="NCBI Taxonomy" id="2303751"/>
    <lineage>
        <taxon>Bacteria</taxon>
        <taxon>Pseudomonadati</taxon>
        <taxon>Acidobacteriota</taxon>
        <taxon>Terriglobia</taxon>
        <taxon>Terriglobales</taxon>
        <taxon>Acidobacteriaceae</taxon>
        <taxon>Paracidobacterium</taxon>
    </lineage>
</organism>
<proteinExistence type="predicted"/>
<protein>
    <submittedName>
        <fullName evidence="2">Uncharacterized protein</fullName>
    </submittedName>
</protein>
<dbReference type="EMBL" id="QVQT01000002">
    <property type="protein sequence ID" value="RFU17633.1"/>
    <property type="molecule type" value="Genomic_DNA"/>
</dbReference>
<feature type="compositionally biased region" description="Basic and acidic residues" evidence="1">
    <location>
        <begin position="90"/>
        <end position="109"/>
    </location>
</feature>
<comment type="caution">
    <text evidence="2">The sequence shown here is derived from an EMBL/GenBank/DDBJ whole genome shotgun (WGS) entry which is preliminary data.</text>
</comment>
<reference evidence="2 3" key="1">
    <citation type="submission" date="2018-08" db="EMBL/GenBank/DDBJ databases">
        <title>Acidipila sp. 4G-K13, an acidobacterium isolated from forest soil.</title>
        <authorList>
            <person name="Gao Z.-H."/>
            <person name="Qiu L.-H."/>
        </authorList>
    </citation>
    <scope>NUCLEOTIDE SEQUENCE [LARGE SCALE GENOMIC DNA]</scope>
    <source>
        <strain evidence="2 3">4G-K13</strain>
    </source>
</reference>
<dbReference type="AlphaFoldDB" id="A0A372IT79"/>
<feature type="region of interest" description="Disordered" evidence="1">
    <location>
        <begin position="90"/>
        <end position="115"/>
    </location>
</feature>
<keyword evidence="3" id="KW-1185">Reference proteome</keyword>